<dbReference type="HOGENOM" id="CLU_3350994_0_0_1"/>
<name>G2YTY5_BOTF4</name>
<reference evidence="2" key="1">
    <citation type="journal article" date="2011" name="PLoS Genet.">
        <title>Genomic analysis of the necrotrophic fungal pathogens Sclerotinia sclerotiorum and Botrytis cinerea.</title>
        <authorList>
            <person name="Amselem J."/>
            <person name="Cuomo C.A."/>
            <person name="van Kan J.A."/>
            <person name="Viaud M."/>
            <person name="Benito E.P."/>
            <person name="Couloux A."/>
            <person name="Coutinho P.M."/>
            <person name="de Vries R.P."/>
            <person name="Dyer P.S."/>
            <person name="Fillinger S."/>
            <person name="Fournier E."/>
            <person name="Gout L."/>
            <person name="Hahn M."/>
            <person name="Kohn L."/>
            <person name="Lapalu N."/>
            <person name="Plummer K.M."/>
            <person name="Pradier J.M."/>
            <person name="Quevillon E."/>
            <person name="Sharon A."/>
            <person name="Simon A."/>
            <person name="ten Have A."/>
            <person name="Tudzynski B."/>
            <person name="Tudzynski P."/>
            <person name="Wincker P."/>
            <person name="Andrew M."/>
            <person name="Anthouard V."/>
            <person name="Beever R.E."/>
            <person name="Beffa R."/>
            <person name="Benoit I."/>
            <person name="Bouzid O."/>
            <person name="Brault B."/>
            <person name="Chen Z."/>
            <person name="Choquer M."/>
            <person name="Collemare J."/>
            <person name="Cotton P."/>
            <person name="Danchin E.G."/>
            <person name="Da Silva C."/>
            <person name="Gautier A."/>
            <person name="Giraud C."/>
            <person name="Giraud T."/>
            <person name="Gonzalez C."/>
            <person name="Grossetete S."/>
            <person name="Guldener U."/>
            <person name="Henrissat B."/>
            <person name="Howlett B.J."/>
            <person name="Kodira C."/>
            <person name="Kretschmer M."/>
            <person name="Lappartient A."/>
            <person name="Leroch M."/>
            <person name="Levis C."/>
            <person name="Mauceli E."/>
            <person name="Neuveglise C."/>
            <person name="Oeser B."/>
            <person name="Pearson M."/>
            <person name="Poulain J."/>
            <person name="Poussereau N."/>
            <person name="Quesneville H."/>
            <person name="Rascle C."/>
            <person name="Schumacher J."/>
            <person name="Segurens B."/>
            <person name="Sexton A."/>
            <person name="Silva E."/>
            <person name="Sirven C."/>
            <person name="Soanes D.M."/>
            <person name="Talbot N.J."/>
            <person name="Templeton M."/>
            <person name="Yandava C."/>
            <person name="Yarden O."/>
            <person name="Zeng Q."/>
            <person name="Rollins J.A."/>
            <person name="Lebrun M.H."/>
            <person name="Dickman M."/>
        </authorList>
    </citation>
    <scope>NUCLEOTIDE SEQUENCE [LARGE SCALE GENOMIC DNA]</scope>
    <source>
        <strain evidence="2">T4</strain>
    </source>
</reference>
<accession>G2YTY5</accession>
<evidence type="ECO:0000313" key="2">
    <source>
        <dbReference type="Proteomes" id="UP000008177"/>
    </source>
</evidence>
<sequence>MVTIHILRVPALVAHPKDYCKDLASDGCSSASELDSV</sequence>
<gene>
    <name evidence="1" type="ORF">BofuT4_uP159040.1</name>
</gene>
<proteinExistence type="predicted"/>
<dbReference type="AlphaFoldDB" id="G2YTY5"/>
<organism evidence="1 2">
    <name type="scientific">Botryotinia fuckeliana (strain T4)</name>
    <name type="common">Noble rot fungus</name>
    <name type="synonym">Botrytis cinerea</name>
    <dbReference type="NCBI Taxonomy" id="999810"/>
    <lineage>
        <taxon>Eukaryota</taxon>
        <taxon>Fungi</taxon>
        <taxon>Dikarya</taxon>
        <taxon>Ascomycota</taxon>
        <taxon>Pezizomycotina</taxon>
        <taxon>Leotiomycetes</taxon>
        <taxon>Helotiales</taxon>
        <taxon>Sclerotiniaceae</taxon>
        <taxon>Botrytis</taxon>
    </lineage>
</organism>
<protein>
    <submittedName>
        <fullName evidence="1">Uncharacterized protein</fullName>
    </submittedName>
</protein>
<dbReference type="EMBL" id="FQ790353">
    <property type="protein sequence ID" value="CCD55083.1"/>
    <property type="molecule type" value="Genomic_DNA"/>
</dbReference>
<evidence type="ECO:0000313" key="1">
    <source>
        <dbReference type="EMBL" id="CCD55083.1"/>
    </source>
</evidence>
<dbReference type="InParanoid" id="G2YTY5"/>
<dbReference type="Proteomes" id="UP000008177">
    <property type="component" value="Unplaced contigs"/>
</dbReference>